<feature type="domain" description="VanZ-like" evidence="2">
    <location>
        <begin position="41"/>
        <end position="106"/>
    </location>
</feature>
<dbReference type="Pfam" id="PF13619">
    <property type="entry name" value="KTSC"/>
    <property type="match status" value="1"/>
</dbReference>
<keyword evidence="1" id="KW-0472">Membrane</keyword>
<organism evidence="4 5">
    <name type="scientific">Allorhizobium borbori</name>
    <dbReference type="NCBI Taxonomy" id="485907"/>
    <lineage>
        <taxon>Bacteria</taxon>
        <taxon>Pseudomonadati</taxon>
        <taxon>Pseudomonadota</taxon>
        <taxon>Alphaproteobacteria</taxon>
        <taxon>Hyphomicrobiales</taxon>
        <taxon>Rhizobiaceae</taxon>
        <taxon>Rhizobium/Agrobacterium group</taxon>
        <taxon>Allorhizobium</taxon>
    </lineage>
</organism>
<feature type="domain" description="KTSC" evidence="3">
    <location>
        <begin position="129"/>
        <end position="185"/>
    </location>
</feature>
<keyword evidence="1" id="KW-1133">Transmembrane helix</keyword>
<proteinExistence type="predicted"/>
<name>A0A7W6K1J5_9HYPH</name>
<accession>A0A7W6K1J5</accession>
<evidence type="ECO:0000256" key="1">
    <source>
        <dbReference type="SAM" id="Phobius"/>
    </source>
</evidence>
<feature type="transmembrane region" description="Helical" evidence="1">
    <location>
        <begin position="90"/>
        <end position="113"/>
    </location>
</feature>
<comment type="caution">
    <text evidence="4">The sequence shown here is derived from an EMBL/GenBank/DDBJ whole genome shotgun (WGS) entry which is preliminary data.</text>
</comment>
<feature type="transmembrane region" description="Helical" evidence="1">
    <location>
        <begin position="40"/>
        <end position="55"/>
    </location>
</feature>
<evidence type="ECO:0000259" key="3">
    <source>
        <dbReference type="Pfam" id="PF13619"/>
    </source>
</evidence>
<dbReference type="AlphaFoldDB" id="A0A7W6K1J5"/>
<keyword evidence="1" id="KW-0812">Transmembrane</keyword>
<dbReference type="Pfam" id="PF04892">
    <property type="entry name" value="VanZ"/>
    <property type="match status" value="1"/>
</dbReference>
<gene>
    <name evidence="4" type="ORF">GGQ66_002024</name>
</gene>
<dbReference type="InterPro" id="IPR025309">
    <property type="entry name" value="KTSC_dom"/>
</dbReference>
<evidence type="ECO:0000313" key="5">
    <source>
        <dbReference type="Proteomes" id="UP000584824"/>
    </source>
</evidence>
<sequence length="191" mass="21083">MRKVISFIGACVVLSAIAFVTVSPIEWRPDDIFGVNEDRALAFAILSGLFTAAYPRRWRLVALGTTGIACGLEIMQLLSASRHAEIEDAVVKASGALAGIALALLCRQIWFILNARRHRDARRIIAHTSPGISAVFFDPADGLLRLRFTDGKERLFAGVDQGAVTGLLQTPEPMRYYRTHIESRYEQRLAA</sequence>
<evidence type="ECO:0000259" key="2">
    <source>
        <dbReference type="Pfam" id="PF04892"/>
    </source>
</evidence>
<dbReference type="EMBL" id="JACIDU010000007">
    <property type="protein sequence ID" value="MBB4103466.1"/>
    <property type="molecule type" value="Genomic_DNA"/>
</dbReference>
<evidence type="ECO:0000313" key="4">
    <source>
        <dbReference type="EMBL" id="MBB4103466.1"/>
    </source>
</evidence>
<feature type="transmembrane region" description="Helical" evidence="1">
    <location>
        <begin position="60"/>
        <end position="78"/>
    </location>
</feature>
<dbReference type="RefSeq" id="WP_183792036.1">
    <property type="nucleotide sequence ID" value="NZ_JACIDU010000007.1"/>
</dbReference>
<reference evidence="4 5" key="1">
    <citation type="submission" date="2020-08" db="EMBL/GenBank/DDBJ databases">
        <title>Genomic Encyclopedia of Type Strains, Phase IV (KMG-IV): sequencing the most valuable type-strain genomes for metagenomic binning, comparative biology and taxonomic classification.</title>
        <authorList>
            <person name="Goeker M."/>
        </authorList>
    </citation>
    <scope>NUCLEOTIDE SEQUENCE [LARGE SCALE GENOMIC DNA]</scope>
    <source>
        <strain evidence="4 5">DSM 26385</strain>
    </source>
</reference>
<protein>
    <submittedName>
        <fullName evidence="4">VanZ family protein</fullName>
    </submittedName>
</protein>
<dbReference type="InterPro" id="IPR006976">
    <property type="entry name" value="VanZ-like"/>
</dbReference>
<dbReference type="Proteomes" id="UP000584824">
    <property type="component" value="Unassembled WGS sequence"/>
</dbReference>
<keyword evidence="5" id="KW-1185">Reference proteome</keyword>